<proteinExistence type="predicted"/>
<protein>
    <submittedName>
        <fullName evidence="1">Uncharacterized protein</fullName>
    </submittedName>
</protein>
<evidence type="ECO:0000313" key="1">
    <source>
        <dbReference type="EMBL" id="KAJ4727601.1"/>
    </source>
</evidence>
<keyword evidence="2" id="KW-1185">Reference proteome</keyword>
<reference evidence="1 2" key="1">
    <citation type="journal article" date="2023" name="Science">
        <title>Complex scaffold remodeling in plant triterpene biosynthesis.</title>
        <authorList>
            <person name="De La Pena R."/>
            <person name="Hodgson H."/>
            <person name="Liu J.C."/>
            <person name="Stephenson M.J."/>
            <person name="Martin A.C."/>
            <person name="Owen C."/>
            <person name="Harkess A."/>
            <person name="Leebens-Mack J."/>
            <person name="Jimenez L.E."/>
            <person name="Osbourn A."/>
            <person name="Sattely E.S."/>
        </authorList>
    </citation>
    <scope>NUCLEOTIDE SEQUENCE [LARGE SCALE GENOMIC DNA]</scope>
    <source>
        <strain evidence="2">cv. JPN11</strain>
        <tissue evidence="1">Leaf</tissue>
    </source>
</reference>
<comment type="caution">
    <text evidence="1">The sequence shown here is derived from an EMBL/GenBank/DDBJ whole genome shotgun (WGS) entry which is preliminary data.</text>
</comment>
<name>A0ACC1YVT3_MELAZ</name>
<organism evidence="1 2">
    <name type="scientific">Melia azedarach</name>
    <name type="common">Chinaberry tree</name>
    <dbReference type="NCBI Taxonomy" id="155640"/>
    <lineage>
        <taxon>Eukaryota</taxon>
        <taxon>Viridiplantae</taxon>
        <taxon>Streptophyta</taxon>
        <taxon>Embryophyta</taxon>
        <taxon>Tracheophyta</taxon>
        <taxon>Spermatophyta</taxon>
        <taxon>Magnoliopsida</taxon>
        <taxon>eudicotyledons</taxon>
        <taxon>Gunneridae</taxon>
        <taxon>Pentapetalae</taxon>
        <taxon>rosids</taxon>
        <taxon>malvids</taxon>
        <taxon>Sapindales</taxon>
        <taxon>Meliaceae</taxon>
        <taxon>Melia</taxon>
    </lineage>
</organism>
<accession>A0ACC1YVT3</accession>
<gene>
    <name evidence="1" type="ORF">OWV82_000676</name>
</gene>
<evidence type="ECO:0000313" key="2">
    <source>
        <dbReference type="Proteomes" id="UP001164539"/>
    </source>
</evidence>
<dbReference type="EMBL" id="CM051394">
    <property type="protein sequence ID" value="KAJ4727601.1"/>
    <property type="molecule type" value="Genomic_DNA"/>
</dbReference>
<sequence>MGCQFCAPKFNNPYFDGKERRQGLFDMAKIICSELEGGSRLDLMGLVMAVVIALILMVICAPPPRRYIAYRVA</sequence>
<dbReference type="Proteomes" id="UP001164539">
    <property type="component" value="Chromosome 1"/>
</dbReference>